<dbReference type="InterPro" id="IPR011006">
    <property type="entry name" value="CheY-like_superfamily"/>
</dbReference>
<dbReference type="Pfam" id="PF02518">
    <property type="entry name" value="HATPase_c"/>
    <property type="match status" value="1"/>
</dbReference>
<keyword evidence="3 4" id="KW-0597">Phosphoprotein</keyword>
<comment type="catalytic activity">
    <reaction evidence="1">
        <text>ATP + protein L-histidine = ADP + protein N-phospho-L-histidine.</text>
        <dbReference type="EC" id="2.7.13.3"/>
    </reaction>
</comment>
<dbReference type="RefSeq" id="WP_145657849.1">
    <property type="nucleotide sequence ID" value="NZ_VITK01000001.1"/>
</dbReference>
<dbReference type="CDD" id="cd12915">
    <property type="entry name" value="PDC2_DGC_like"/>
    <property type="match status" value="1"/>
</dbReference>
<evidence type="ECO:0000256" key="5">
    <source>
        <dbReference type="SAM" id="Phobius"/>
    </source>
</evidence>
<proteinExistence type="predicted"/>
<dbReference type="EC" id="2.7.13.3" evidence="2"/>
<accession>A0A560ED98</accession>
<evidence type="ECO:0000313" key="8">
    <source>
        <dbReference type="EMBL" id="TWB07353.1"/>
    </source>
</evidence>
<dbReference type="Proteomes" id="UP000319949">
    <property type="component" value="Unassembled WGS sequence"/>
</dbReference>
<dbReference type="PRINTS" id="PR00344">
    <property type="entry name" value="BCTRLSENSOR"/>
</dbReference>
<dbReference type="InterPro" id="IPR054327">
    <property type="entry name" value="His-kinase-like_sensor"/>
</dbReference>
<dbReference type="SUPFAM" id="SSF47384">
    <property type="entry name" value="Homodimeric domain of signal transducing histidine kinase"/>
    <property type="match status" value="1"/>
</dbReference>
<dbReference type="SMART" id="SM00387">
    <property type="entry name" value="HATPase_c"/>
    <property type="match status" value="1"/>
</dbReference>
<dbReference type="InterPro" id="IPR003594">
    <property type="entry name" value="HATPase_dom"/>
</dbReference>
<sequence>MHGAQRNSLRLLQWMMAASLALPIALFVIASTISYNSTRDIADREIQRTLDVAHEHALKVFETIDRSLSELNEVVRGLPDEVIRAREPALHPRLKRLADSLPQLKSAWIFDADGKALVNSLASPPPELGFADRDYFYVHVDQSIGSFIGTPLTPRPPYQGARFFGVSRRRDSDDGRFIGVIQASVLPEYFESFYARIGSDPGSFFAMGRTDGVMLAHFPRLERDLRLDPGGPVGREIAAHPAQGLMTIAWPSDGIERRIGYRRVAEYPIYVSAGLETSAIRARWYATIGQHLVFGIPATALLFLLLAFAFRRTQNLQAEAAKRREAEEALKHSQRLEALGQLTGGVAHDFNNLLTVIRASVDLLNRPQLTEERRQRYITAIADAVARAARLTSQLLAFARRQTLKPEVFDVGERIQSLHDMLATLLGPAIEIKMRLPADPCLVNADASQFETALINMATNARDAMQGKGRISFTVEAAASVPGSHIAGDLGFVAVTVADTGVGIPAARLGRVFEPFFTTKQVGHGTGLGLSQVFGFARQSGGEVTVASEVGQGSTFSLFLPRVPAELLPRRQAPDTAPAAGSGMSVLLVEDNIELANFAADGLTELGYSITLVDNAADALAELVVDADRFDVVFSDVVMPGMTGLDLARAIRDRSIGVPVVLTTGYSQALSQEGSLGFDLVQKPYSIEELSQVLHRAARLRRVRDGAAE</sequence>
<dbReference type="PANTHER" id="PTHR43065:SF49">
    <property type="entry name" value="HISTIDINE KINASE"/>
    <property type="match status" value="1"/>
</dbReference>
<dbReference type="PROSITE" id="PS50110">
    <property type="entry name" value="RESPONSE_REGULATORY"/>
    <property type="match status" value="1"/>
</dbReference>
<comment type="caution">
    <text evidence="8">The sequence shown here is derived from an EMBL/GenBank/DDBJ whole genome shotgun (WGS) entry which is preliminary data.</text>
</comment>
<dbReference type="InterPro" id="IPR004358">
    <property type="entry name" value="Sig_transdc_His_kin-like_C"/>
</dbReference>
<keyword evidence="5" id="KW-1133">Transmembrane helix</keyword>
<dbReference type="GO" id="GO:0000155">
    <property type="term" value="F:phosphorelay sensor kinase activity"/>
    <property type="evidence" value="ECO:0007669"/>
    <property type="project" value="InterPro"/>
</dbReference>
<dbReference type="SMART" id="SM00448">
    <property type="entry name" value="REC"/>
    <property type="match status" value="1"/>
</dbReference>
<dbReference type="SMART" id="SM00388">
    <property type="entry name" value="HisKA"/>
    <property type="match status" value="1"/>
</dbReference>
<evidence type="ECO:0000256" key="1">
    <source>
        <dbReference type="ARBA" id="ARBA00000085"/>
    </source>
</evidence>
<dbReference type="SUPFAM" id="SSF52172">
    <property type="entry name" value="CheY-like"/>
    <property type="match status" value="1"/>
</dbReference>
<name>A0A560ED98_9BRAD</name>
<dbReference type="Gene3D" id="3.40.50.2300">
    <property type="match status" value="1"/>
</dbReference>
<evidence type="ECO:0000313" key="9">
    <source>
        <dbReference type="Proteomes" id="UP000319949"/>
    </source>
</evidence>
<feature type="domain" description="Histidine kinase" evidence="6">
    <location>
        <begin position="345"/>
        <end position="564"/>
    </location>
</feature>
<dbReference type="InterPro" id="IPR036097">
    <property type="entry name" value="HisK_dim/P_sf"/>
</dbReference>
<evidence type="ECO:0000256" key="3">
    <source>
        <dbReference type="ARBA" id="ARBA00022553"/>
    </source>
</evidence>
<dbReference type="OrthoDB" id="9796100at2"/>
<dbReference type="Pfam" id="PF00512">
    <property type="entry name" value="HisKA"/>
    <property type="match status" value="1"/>
</dbReference>
<dbReference type="InterPro" id="IPR003661">
    <property type="entry name" value="HisK_dim/P_dom"/>
</dbReference>
<dbReference type="SUPFAM" id="SSF55874">
    <property type="entry name" value="ATPase domain of HSP90 chaperone/DNA topoisomerase II/histidine kinase"/>
    <property type="match status" value="1"/>
</dbReference>
<gene>
    <name evidence="8" type="ORF">FBZ96_1011175</name>
</gene>
<dbReference type="Gene3D" id="1.10.287.130">
    <property type="match status" value="1"/>
</dbReference>
<evidence type="ECO:0000259" key="6">
    <source>
        <dbReference type="PROSITE" id="PS50109"/>
    </source>
</evidence>
<dbReference type="InterPro" id="IPR036890">
    <property type="entry name" value="HATPase_C_sf"/>
</dbReference>
<dbReference type="InterPro" id="IPR001789">
    <property type="entry name" value="Sig_transdc_resp-reg_receiver"/>
</dbReference>
<dbReference type="PROSITE" id="PS50109">
    <property type="entry name" value="HIS_KIN"/>
    <property type="match status" value="1"/>
</dbReference>
<keyword evidence="8" id="KW-0418">Kinase</keyword>
<dbReference type="CDD" id="cd12914">
    <property type="entry name" value="PDC1_DGC_like"/>
    <property type="match status" value="1"/>
</dbReference>
<dbReference type="AlphaFoldDB" id="A0A560ED98"/>
<dbReference type="InterPro" id="IPR005467">
    <property type="entry name" value="His_kinase_dom"/>
</dbReference>
<organism evidence="8 9">
    <name type="scientific">Bradyrhizobium stylosanthis</name>
    <dbReference type="NCBI Taxonomy" id="1803665"/>
    <lineage>
        <taxon>Bacteria</taxon>
        <taxon>Pseudomonadati</taxon>
        <taxon>Pseudomonadota</taxon>
        <taxon>Alphaproteobacteria</taxon>
        <taxon>Hyphomicrobiales</taxon>
        <taxon>Nitrobacteraceae</taxon>
        <taxon>Bradyrhizobium</taxon>
    </lineage>
</organism>
<feature type="transmembrane region" description="Helical" evidence="5">
    <location>
        <begin position="12"/>
        <end position="35"/>
    </location>
</feature>
<reference evidence="8 9" key="1">
    <citation type="submission" date="2019-06" db="EMBL/GenBank/DDBJ databases">
        <title>Genomic Encyclopedia of Type Strains, Phase IV (KMG-V): Genome sequencing to study the core and pangenomes of soil and plant-associated prokaryotes.</title>
        <authorList>
            <person name="Whitman W."/>
        </authorList>
    </citation>
    <scope>NUCLEOTIDE SEQUENCE [LARGE SCALE GENOMIC DNA]</scope>
    <source>
        <strain evidence="8 9">BR 510</strain>
    </source>
</reference>
<keyword evidence="5" id="KW-0472">Membrane</keyword>
<dbReference type="Pfam" id="PF22588">
    <property type="entry name" value="dCache_1_like"/>
    <property type="match status" value="1"/>
</dbReference>
<keyword evidence="8" id="KW-0808">Transferase</keyword>
<keyword evidence="5" id="KW-0812">Transmembrane</keyword>
<dbReference type="STRING" id="1803665.GCA_001641335_02765"/>
<feature type="domain" description="Response regulatory" evidence="7">
    <location>
        <begin position="585"/>
        <end position="698"/>
    </location>
</feature>
<dbReference type="CDD" id="cd00156">
    <property type="entry name" value="REC"/>
    <property type="match status" value="1"/>
</dbReference>
<dbReference type="EMBL" id="VITK01000001">
    <property type="protein sequence ID" value="TWB07353.1"/>
    <property type="molecule type" value="Genomic_DNA"/>
</dbReference>
<evidence type="ECO:0000256" key="4">
    <source>
        <dbReference type="PROSITE-ProRule" id="PRU00169"/>
    </source>
</evidence>
<keyword evidence="9" id="KW-1185">Reference proteome</keyword>
<dbReference type="PANTHER" id="PTHR43065">
    <property type="entry name" value="SENSOR HISTIDINE KINASE"/>
    <property type="match status" value="1"/>
</dbReference>
<dbReference type="Pfam" id="PF00072">
    <property type="entry name" value="Response_reg"/>
    <property type="match status" value="1"/>
</dbReference>
<dbReference type="Gene3D" id="3.30.450.20">
    <property type="entry name" value="PAS domain"/>
    <property type="match status" value="2"/>
</dbReference>
<feature type="modified residue" description="4-aspartylphosphate" evidence="4">
    <location>
        <position position="636"/>
    </location>
</feature>
<dbReference type="Gene3D" id="3.30.565.10">
    <property type="entry name" value="Histidine kinase-like ATPase, C-terminal domain"/>
    <property type="match status" value="1"/>
</dbReference>
<evidence type="ECO:0000259" key="7">
    <source>
        <dbReference type="PROSITE" id="PS50110"/>
    </source>
</evidence>
<protein>
    <recommendedName>
        <fullName evidence="2">histidine kinase</fullName>
        <ecNumber evidence="2">2.7.13.3</ecNumber>
    </recommendedName>
</protein>
<evidence type="ECO:0000256" key="2">
    <source>
        <dbReference type="ARBA" id="ARBA00012438"/>
    </source>
</evidence>
<dbReference type="CDD" id="cd00082">
    <property type="entry name" value="HisKA"/>
    <property type="match status" value="1"/>
</dbReference>
<feature type="transmembrane region" description="Helical" evidence="5">
    <location>
        <begin position="291"/>
        <end position="310"/>
    </location>
</feature>